<feature type="binding site" evidence="18">
    <location>
        <position position="257"/>
    </location>
    <ligand>
        <name>thiamine diphosphate</name>
        <dbReference type="ChEBI" id="CHEBI:58937"/>
    </ligand>
</feature>
<feature type="site" description="Important for catalytic activity" evidence="20">
    <location>
        <position position="257"/>
    </location>
</feature>
<reference evidence="22 23" key="1">
    <citation type="journal article" date="2015" name="Genome Announc.">
        <title>Complete Genome Sequence of Spiroplasma litorale TN-1T (DSM 21781), a Bacterium Isolated from a Green-Eyed Horsefly (Tabanus nigrovittatus).</title>
        <authorList>
            <person name="Lo W.S."/>
            <person name="Lai Y.C."/>
            <person name="Lien Y.W."/>
            <person name="Wang T.H."/>
            <person name="Kuo C.H."/>
        </authorList>
    </citation>
    <scope>NUCLEOTIDE SEQUENCE [LARGE SCALE GENOMIC DNA]</scope>
    <source>
        <strain evidence="22 23">TN-1</strain>
    </source>
</reference>
<comment type="subunit">
    <text evidence="6">Homodimer.</text>
</comment>
<dbReference type="OrthoDB" id="8732661at2"/>
<feature type="binding site" evidence="17">
    <location>
        <position position="376"/>
    </location>
    <ligand>
        <name>substrate</name>
    </ligand>
</feature>
<dbReference type="GO" id="GO:0004802">
    <property type="term" value="F:transketolase activity"/>
    <property type="evidence" value="ECO:0007669"/>
    <property type="project" value="UniProtKB-UniRule"/>
</dbReference>
<sequence>MNKDNLNAIRILGIDAINKANSGHPGIVLDAAPMCYTLFTDIMNINPKNSKWFNRDRFILSAGHGSALLYSLLHLTGYNVSIEDLKNFRQLNSITPGHPEYEITDGVEATTGPLGQGLAMGVGMALAESHLGSRFNKDNFKIIDHYTYVVCGDGDLQEGISHEAISFAGRYRLNKLIVLHDSNDIQLDAQVSAAQVENISMKFQAVNWNTLRVNDGENIEEIKKAILKAKKSNKPTYIEVKTVIGVGASQQGTTKVHGAPLGSDIETVKKYFNWKYKPFEIPNDVYEFYNNNVVEKGKKLNKEWDDLFKEYKSNYKELGLELENAISKNWTIDINEIKKINKKANQATRVSSGETFNYLASKIKSLIGGSADLSESTKIKGPDGNYDFDNKDGRNIMYGVREFAMSAINNGIALHGGLLPIESGFFVFSDYLKPAIRLAALMKIQKLSVFTHDSIAVGEDGPTHQPIEQLAMLRSIPNLSVYRPCDMAETIASYYDAIINNKKNPSVILASRQNLEEINRKDDSRVFEDVNRGGYIIEEDANPEITLISSGSEISLSIKVKNLLNKNNKNVRIISMVNMNNFLKQDISYQNKIIDKKTKRFTIELSSTFGWHRFIGDDGIAFGIDDFGHSAPFNDVLQHIKFNEEEIAKKILNTYNK</sequence>
<dbReference type="PANTHER" id="PTHR43522">
    <property type="entry name" value="TRANSKETOLASE"/>
    <property type="match status" value="1"/>
</dbReference>
<feature type="binding site" evidence="17">
    <location>
        <position position="460"/>
    </location>
    <ligand>
        <name>substrate</name>
    </ligand>
</feature>
<feature type="binding site" evidence="19">
    <location>
        <position position="183"/>
    </location>
    <ligand>
        <name>Mg(2+)</name>
        <dbReference type="ChEBI" id="CHEBI:18420"/>
    </ligand>
</feature>
<feature type="binding site" evidence="18">
    <location>
        <position position="154"/>
    </location>
    <ligand>
        <name>thiamine diphosphate</name>
        <dbReference type="ChEBI" id="CHEBI:58937"/>
    </ligand>
</feature>
<evidence type="ECO:0000256" key="18">
    <source>
        <dbReference type="PIRSR" id="PIRSR605478-3"/>
    </source>
</evidence>
<dbReference type="KEGG" id="sll:SLITO_v1c04950"/>
<evidence type="ECO:0000256" key="14">
    <source>
        <dbReference type="ARBA" id="ARBA00049473"/>
    </source>
</evidence>
<feature type="binding site" evidence="18">
    <location>
        <position position="428"/>
    </location>
    <ligand>
        <name>thiamine diphosphate</name>
        <dbReference type="ChEBI" id="CHEBI:58937"/>
    </ligand>
</feature>
<evidence type="ECO:0000256" key="7">
    <source>
        <dbReference type="ARBA" id="ARBA00013152"/>
    </source>
</evidence>
<dbReference type="NCBIfam" id="TIGR00232">
    <property type="entry name" value="tktlase_bact"/>
    <property type="match status" value="1"/>
</dbReference>
<evidence type="ECO:0000256" key="1">
    <source>
        <dbReference type="ARBA" id="ARBA00001913"/>
    </source>
</evidence>
<feature type="binding site" evidence="17">
    <location>
        <position position="257"/>
    </location>
    <ligand>
        <name>substrate</name>
    </ligand>
</feature>
<feature type="domain" description="Transketolase-like pyrimidine-binding" evidence="21">
    <location>
        <begin position="346"/>
        <end position="518"/>
    </location>
</feature>
<evidence type="ECO:0000256" key="10">
    <source>
        <dbReference type="ARBA" id="ARBA00022723"/>
    </source>
</evidence>
<accession>A0A0K1W1S8</accession>
<evidence type="ECO:0000256" key="15">
    <source>
        <dbReference type="NCBIfam" id="TIGR00232"/>
    </source>
</evidence>
<dbReference type="InterPro" id="IPR020826">
    <property type="entry name" value="Transketolase_BS"/>
</dbReference>
<evidence type="ECO:0000313" key="23">
    <source>
        <dbReference type="Proteomes" id="UP000067476"/>
    </source>
</evidence>
<dbReference type="Pfam" id="PF00456">
    <property type="entry name" value="Transketolase_N"/>
    <property type="match status" value="1"/>
</dbReference>
<feature type="active site" description="Proton donor" evidence="16">
    <location>
        <position position="402"/>
    </location>
</feature>
<comment type="cofactor">
    <cofactor evidence="19">
        <name>Mg(2+)</name>
        <dbReference type="ChEBI" id="CHEBI:18420"/>
    </cofactor>
    <text evidence="19">Binds 1 Mg(2+) ion per subunit. Can also utilize other divalent metal cations, such as Ca(2+), Mn(2+) and Co(2+).</text>
</comment>
<dbReference type="InterPro" id="IPR033247">
    <property type="entry name" value="Transketolase_fam"/>
</dbReference>
<dbReference type="Pfam" id="PF22613">
    <property type="entry name" value="Transketolase_C_1"/>
    <property type="match status" value="1"/>
</dbReference>
<dbReference type="STRING" id="216942.SLITO_v1c04950"/>
<dbReference type="NCBIfam" id="NF004558">
    <property type="entry name" value="PRK05899.2-4"/>
    <property type="match status" value="1"/>
</dbReference>
<keyword evidence="12 19" id="KW-0460">Magnesium</keyword>
<name>A0A0K1W1S8_9MOLU</name>
<feature type="site" description="Important for catalytic activity" evidence="20">
    <location>
        <position position="24"/>
    </location>
</feature>
<dbReference type="PROSITE" id="PS00802">
    <property type="entry name" value="TRANSKETOLASE_2"/>
    <property type="match status" value="1"/>
</dbReference>
<keyword evidence="10 19" id="KW-0479">Metal-binding</keyword>
<proteinExistence type="inferred from homology"/>
<evidence type="ECO:0000256" key="2">
    <source>
        <dbReference type="ARBA" id="ARBA00001936"/>
    </source>
</evidence>
<comment type="cofactor">
    <cofactor evidence="2">
        <name>Mn(2+)</name>
        <dbReference type="ChEBI" id="CHEBI:29035"/>
    </cofactor>
</comment>
<dbReference type="GO" id="GO:0006098">
    <property type="term" value="P:pentose-phosphate shunt"/>
    <property type="evidence" value="ECO:0007669"/>
    <property type="project" value="TreeGrafter"/>
</dbReference>
<keyword evidence="13 18" id="KW-0786">Thiamine pyrophosphate</keyword>
<organism evidence="22 23">
    <name type="scientific">Spiroplasma litorale</name>
    <dbReference type="NCBI Taxonomy" id="216942"/>
    <lineage>
        <taxon>Bacteria</taxon>
        <taxon>Bacillati</taxon>
        <taxon>Mycoplasmatota</taxon>
        <taxon>Mollicutes</taxon>
        <taxon>Entomoplasmatales</taxon>
        <taxon>Spiroplasmataceae</taxon>
        <taxon>Spiroplasma</taxon>
    </lineage>
</organism>
<comment type="cofactor">
    <cofactor evidence="1">
        <name>Ca(2+)</name>
        <dbReference type="ChEBI" id="CHEBI:29108"/>
    </cofactor>
</comment>
<dbReference type="PANTHER" id="PTHR43522:SF2">
    <property type="entry name" value="TRANSKETOLASE 1-RELATED"/>
    <property type="match status" value="1"/>
</dbReference>
<dbReference type="InterPro" id="IPR055152">
    <property type="entry name" value="Transketolase-like_C_2"/>
</dbReference>
<comment type="catalytic activity">
    <reaction evidence="14">
        <text>D-sedoheptulose 7-phosphate + D-glyceraldehyde 3-phosphate = aldehydo-D-ribose 5-phosphate + D-xylulose 5-phosphate</text>
        <dbReference type="Rhea" id="RHEA:10508"/>
        <dbReference type="ChEBI" id="CHEBI:57483"/>
        <dbReference type="ChEBI" id="CHEBI:57737"/>
        <dbReference type="ChEBI" id="CHEBI:58273"/>
        <dbReference type="ChEBI" id="CHEBI:59776"/>
        <dbReference type="EC" id="2.2.1.1"/>
    </reaction>
</comment>
<feature type="binding site" evidence="19">
    <location>
        <position position="185"/>
    </location>
    <ligand>
        <name>Mg(2+)</name>
        <dbReference type="ChEBI" id="CHEBI:18420"/>
    </ligand>
</feature>
<evidence type="ECO:0000259" key="21">
    <source>
        <dbReference type="SMART" id="SM00861"/>
    </source>
</evidence>
<comment type="function">
    <text evidence="4">Catalyzes the transfer of a two-carbon ketol group from a ketose donor to an aldose acceptor, via a covalent intermediate with the cofactor thiamine pyrophosphate.</text>
</comment>
<evidence type="ECO:0000313" key="22">
    <source>
        <dbReference type="EMBL" id="AKX34146.1"/>
    </source>
</evidence>
<feature type="binding site" evidence="18">
    <location>
        <begin position="112"/>
        <end position="114"/>
    </location>
    <ligand>
        <name>thiamine diphosphate</name>
        <dbReference type="ChEBI" id="CHEBI:58937"/>
    </ligand>
</feature>
<evidence type="ECO:0000256" key="20">
    <source>
        <dbReference type="PIRSR" id="PIRSR605478-5"/>
    </source>
</evidence>
<dbReference type="Gene3D" id="3.40.50.920">
    <property type="match status" value="1"/>
</dbReference>
<dbReference type="InterPro" id="IPR029061">
    <property type="entry name" value="THDP-binding"/>
</dbReference>
<evidence type="ECO:0000256" key="16">
    <source>
        <dbReference type="PIRSR" id="PIRSR605478-1"/>
    </source>
</evidence>
<evidence type="ECO:0000256" key="9">
    <source>
        <dbReference type="ARBA" id="ARBA00022679"/>
    </source>
</evidence>
<feature type="binding site" evidence="17">
    <location>
        <position position="464"/>
    </location>
    <ligand>
        <name>substrate</name>
    </ligand>
</feature>
<dbReference type="PATRIC" id="fig|216942.3.peg.498"/>
<feature type="binding site" evidence="17">
    <location>
        <position position="24"/>
    </location>
    <ligand>
        <name>substrate</name>
    </ligand>
</feature>
<comment type="similarity">
    <text evidence="5">Belongs to the transketolase family.</text>
</comment>
<dbReference type="AlphaFoldDB" id="A0A0K1W1S8"/>
<comment type="cofactor">
    <cofactor evidence="18">
        <name>thiamine diphosphate</name>
        <dbReference type="ChEBI" id="CHEBI:58937"/>
    </cofactor>
    <text evidence="18">Binds 1 thiamine pyrophosphate per subunit. During the reaction, the substrate forms a covalent intermediate with the cofactor.</text>
</comment>
<dbReference type="Pfam" id="PF02779">
    <property type="entry name" value="Transket_pyr"/>
    <property type="match status" value="1"/>
</dbReference>
<dbReference type="GO" id="GO:0046872">
    <property type="term" value="F:metal ion binding"/>
    <property type="evidence" value="ECO:0007669"/>
    <property type="project" value="UniProtKB-KW"/>
</dbReference>
<dbReference type="FunFam" id="3.40.50.970:FF:000045">
    <property type="entry name" value="Transketolase"/>
    <property type="match status" value="1"/>
</dbReference>
<evidence type="ECO:0000256" key="19">
    <source>
        <dbReference type="PIRSR" id="PIRSR605478-4"/>
    </source>
</evidence>
<dbReference type="CDD" id="cd02012">
    <property type="entry name" value="TPP_TK"/>
    <property type="match status" value="1"/>
</dbReference>
<evidence type="ECO:0000256" key="3">
    <source>
        <dbReference type="ARBA" id="ARBA00001941"/>
    </source>
</evidence>
<evidence type="ECO:0000256" key="12">
    <source>
        <dbReference type="ARBA" id="ARBA00022842"/>
    </source>
</evidence>
<dbReference type="EC" id="2.2.1.1" evidence="7 15"/>
<keyword evidence="9" id="KW-0808">Transferase</keyword>
<feature type="binding site" evidence="17">
    <location>
        <position position="512"/>
    </location>
    <ligand>
        <name>substrate</name>
    </ligand>
</feature>
<dbReference type="InterPro" id="IPR005474">
    <property type="entry name" value="Transketolase_N"/>
</dbReference>
<dbReference type="Proteomes" id="UP000067476">
    <property type="component" value="Chromosome"/>
</dbReference>
<evidence type="ECO:0000256" key="13">
    <source>
        <dbReference type="ARBA" id="ARBA00023052"/>
    </source>
</evidence>
<feature type="binding site" evidence="18">
    <location>
        <position position="64"/>
    </location>
    <ligand>
        <name>thiamine diphosphate</name>
        <dbReference type="ChEBI" id="CHEBI:58937"/>
    </ligand>
</feature>
<evidence type="ECO:0000256" key="17">
    <source>
        <dbReference type="PIRSR" id="PIRSR605478-2"/>
    </source>
</evidence>
<evidence type="ECO:0000256" key="8">
    <source>
        <dbReference type="ARBA" id="ARBA00016662"/>
    </source>
</evidence>
<feature type="binding site" evidence="19">
    <location>
        <position position="153"/>
    </location>
    <ligand>
        <name>Mg(2+)</name>
        <dbReference type="ChEBI" id="CHEBI:18420"/>
    </ligand>
</feature>
<dbReference type="InterPro" id="IPR009014">
    <property type="entry name" value="Transketo_C/PFOR_II"/>
</dbReference>
<evidence type="ECO:0000256" key="4">
    <source>
        <dbReference type="ARBA" id="ARBA00002931"/>
    </source>
</evidence>
<dbReference type="GO" id="GO:0005829">
    <property type="term" value="C:cytosol"/>
    <property type="evidence" value="ECO:0007669"/>
    <property type="project" value="TreeGrafter"/>
</dbReference>
<dbReference type="FunFam" id="3.40.50.970:FF:000081">
    <property type="entry name" value="Transketolase"/>
    <property type="match status" value="1"/>
</dbReference>
<feature type="binding site" evidence="17">
    <location>
        <position position="452"/>
    </location>
    <ligand>
        <name>substrate</name>
    </ligand>
</feature>
<dbReference type="SMART" id="SM00861">
    <property type="entry name" value="Transket_pyr"/>
    <property type="match status" value="1"/>
</dbReference>
<dbReference type="Gene3D" id="3.40.50.970">
    <property type="match status" value="2"/>
</dbReference>
<evidence type="ECO:0000256" key="11">
    <source>
        <dbReference type="ARBA" id="ARBA00022837"/>
    </source>
</evidence>
<evidence type="ECO:0000256" key="5">
    <source>
        <dbReference type="ARBA" id="ARBA00007131"/>
    </source>
</evidence>
<comment type="cofactor">
    <cofactor evidence="3">
        <name>Co(2+)</name>
        <dbReference type="ChEBI" id="CHEBI:48828"/>
    </cofactor>
</comment>
<gene>
    <name evidence="22" type="primary">tkt</name>
    <name evidence="22" type="ORF">SLITO_v1c04950</name>
</gene>
<protein>
    <recommendedName>
        <fullName evidence="8 15">Transketolase</fullName>
        <ecNumber evidence="7 15">2.2.1.1</ecNumber>
    </recommendedName>
</protein>
<dbReference type="CDD" id="cd07033">
    <property type="entry name" value="TPP_PYR_DXS_TK_like"/>
    <property type="match status" value="1"/>
</dbReference>
<keyword evidence="11" id="KW-0106">Calcium</keyword>
<dbReference type="InterPro" id="IPR005478">
    <property type="entry name" value="Transketolase_bac-like"/>
</dbReference>
<keyword evidence="23" id="KW-1185">Reference proteome</keyword>
<feature type="binding site" evidence="18">
    <location>
        <position position="183"/>
    </location>
    <ligand>
        <name>thiamine diphosphate</name>
        <dbReference type="ChEBI" id="CHEBI:58937"/>
    </ligand>
</feature>
<dbReference type="InterPro" id="IPR005475">
    <property type="entry name" value="Transketolase-like_Pyr-bd"/>
</dbReference>
<dbReference type="SUPFAM" id="SSF52922">
    <property type="entry name" value="TK C-terminal domain-like"/>
    <property type="match status" value="1"/>
</dbReference>
<evidence type="ECO:0000256" key="6">
    <source>
        <dbReference type="ARBA" id="ARBA00011738"/>
    </source>
</evidence>
<feature type="binding site" evidence="17">
    <location>
        <position position="349"/>
    </location>
    <ligand>
        <name>substrate</name>
    </ligand>
</feature>
<dbReference type="SUPFAM" id="SSF52518">
    <property type="entry name" value="Thiamin diphosphate-binding fold (THDP-binding)"/>
    <property type="match status" value="2"/>
</dbReference>
<dbReference type="RefSeq" id="WP_075058237.1">
    <property type="nucleotide sequence ID" value="NZ_CP012357.1"/>
</dbReference>
<dbReference type="EMBL" id="CP012357">
    <property type="protein sequence ID" value="AKX34146.1"/>
    <property type="molecule type" value="Genomic_DNA"/>
</dbReference>